<dbReference type="CDD" id="cd01171">
    <property type="entry name" value="YXKO-related"/>
    <property type="match status" value="1"/>
</dbReference>
<dbReference type="Gene3D" id="3.40.1190.20">
    <property type="match status" value="1"/>
</dbReference>
<accession>A0A7E5WAW3</accession>
<dbReference type="PROSITE" id="PS01049">
    <property type="entry name" value="YJEF_C_1"/>
    <property type="match status" value="1"/>
</dbReference>
<dbReference type="SUPFAM" id="SSF53613">
    <property type="entry name" value="Ribokinase-like"/>
    <property type="match status" value="1"/>
</dbReference>
<dbReference type="InParanoid" id="A0A7E5WAW3"/>
<dbReference type="InterPro" id="IPR029056">
    <property type="entry name" value="Ribokinase-like"/>
</dbReference>
<feature type="binding site" evidence="8">
    <location>
        <begin position="214"/>
        <end position="218"/>
    </location>
    <ligand>
        <name>ATP</name>
        <dbReference type="ChEBI" id="CHEBI:30616"/>
    </ligand>
</feature>
<evidence type="ECO:0000313" key="11">
    <source>
        <dbReference type="RefSeq" id="XP_026737331.1"/>
    </source>
</evidence>
<dbReference type="InterPro" id="IPR000631">
    <property type="entry name" value="CARKD"/>
</dbReference>
<keyword evidence="10" id="KW-1185">Reference proteome</keyword>
<organism evidence="10 11">
    <name type="scientific">Trichoplusia ni</name>
    <name type="common">Cabbage looper</name>
    <dbReference type="NCBI Taxonomy" id="7111"/>
    <lineage>
        <taxon>Eukaryota</taxon>
        <taxon>Metazoa</taxon>
        <taxon>Ecdysozoa</taxon>
        <taxon>Arthropoda</taxon>
        <taxon>Hexapoda</taxon>
        <taxon>Insecta</taxon>
        <taxon>Pterygota</taxon>
        <taxon>Neoptera</taxon>
        <taxon>Endopterygota</taxon>
        <taxon>Lepidoptera</taxon>
        <taxon>Glossata</taxon>
        <taxon>Ditrysia</taxon>
        <taxon>Noctuoidea</taxon>
        <taxon>Noctuidae</taxon>
        <taxon>Plusiinae</taxon>
        <taxon>Trichoplusia</taxon>
    </lineage>
</organism>
<dbReference type="NCBIfam" id="TIGR00196">
    <property type="entry name" value="yjeF_cterm"/>
    <property type="match status" value="1"/>
</dbReference>
<evidence type="ECO:0000256" key="8">
    <source>
        <dbReference type="HAMAP-Rule" id="MF_03157"/>
    </source>
</evidence>
<dbReference type="FunFam" id="3.40.1190.20:FF:000023">
    <property type="entry name" value="ATP-dependent (S)-NAD(P)H-hydrate dehydratase"/>
    <property type="match status" value="1"/>
</dbReference>
<keyword evidence="6 8" id="KW-0456">Lyase</keyword>
<dbReference type="GO" id="GO:0110051">
    <property type="term" value="P:metabolite repair"/>
    <property type="evidence" value="ECO:0007669"/>
    <property type="project" value="TreeGrafter"/>
</dbReference>
<dbReference type="CTD" id="55739"/>
<keyword evidence="4" id="KW-0521">NADP</keyword>
<comment type="catalytic activity">
    <reaction evidence="7 8">
        <text>(6S)-NADPHX + ATP = ADP + phosphate + NADPH + H(+)</text>
        <dbReference type="Rhea" id="RHEA:32231"/>
        <dbReference type="ChEBI" id="CHEBI:15378"/>
        <dbReference type="ChEBI" id="CHEBI:30616"/>
        <dbReference type="ChEBI" id="CHEBI:43474"/>
        <dbReference type="ChEBI" id="CHEBI:57783"/>
        <dbReference type="ChEBI" id="CHEBI:64076"/>
        <dbReference type="ChEBI" id="CHEBI:456216"/>
        <dbReference type="EC" id="4.2.1.93"/>
    </reaction>
</comment>
<comment type="catalytic activity">
    <reaction evidence="8">
        <text>(6S)-NADHX + ATP = ADP + phosphate + NADH + H(+)</text>
        <dbReference type="Rhea" id="RHEA:19017"/>
        <dbReference type="ChEBI" id="CHEBI:15378"/>
        <dbReference type="ChEBI" id="CHEBI:30616"/>
        <dbReference type="ChEBI" id="CHEBI:43474"/>
        <dbReference type="ChEBI" id="CHEBI:57945"/>
        <dbReference type="ChEBI" id="CHEBI:64074"/>
        <dbReference type="ChEBI" id="CHEBI:456216"/>
        <dbReference type="EC" id="4.2.1.93"/>
    </reaction>
</comment>
<dbReference type="GO" id="GO:0047453">
    <property type="term" value="F:ATP-dependent NAD(P)H-hydrate dehydratase activity"/>
    <property type="evidence" value="ECO:0007669"/>
    <property type="project" value="UniProtKB-UniRule"/>
</dbReference>
<dbReference type="Proteomes" id="UP000322000">
    <property type="component" value="Chromosome 14"/>
</dbReference>
<dbReference type="RefSeq" id="XP_026737331.1">
    <property type="nucleotide sequence ID" value="XM_026881530.1"/>
</dbReference>
<evidence type="ECO:0000313" key="10">
    <source>
        <dbReference type="Proteomes" id="UP000322000"/>
    </source>
</evidence>
<evidence type="ECO:0000256" key="2">
    <source>
        <dbReference type="ARBA" id="ARBA00022741"/>
    </source>
</evidence>
<comment type="cofactor">
    <cofactor evidence="8">
        <name>Mg(2+)</name>
        <dbReference type="ChEBI" id="CHEBI:18420"/>
    </cofactor>
</comment>
<feature type="binding site" evidence="8">
    <location>
        <begin position="185"/>
        <end position="191"/>
    </location>
    <ligand>
        <name>(6S)-NADPHX</name>
        <dbReference type="ChEBI" id="CHEBI:64076"/>
    </ligand>
</feature>
<feature type="binding site" evidence="8">
    <location>
        <position position="245"/>
    </location>
    <ligand>
        <name>(6S)-NADPHX</name>
        <dbReference type="ChEBI" id="CHEBI:64076"/>
    </ligand>
</feature>
<dbReference type="OrthoDB" id="8110916at2759"/>
<evidence type="ECO:0000256" key="5">
    <source>
        <dbReference type="ARBA" id="ARBA00023027"/>
    </source>
</evidence>
<dbReference type="GO" id="GO:0005524">
    <property type="term" value="F:ATP binding"/>
    <property type="evidence" value="ECO:0007669"/>
    <property type="project" value="UniProtKB-KW"/>
</dbReference>
<dbReference type="AlphaFoldDB" id="A0A7E5WAW3"/>
<dbReference type="InterPro" id="IPR017953">
    <property type="entry name" value="Carbohydrate_kinase_pred_CS"/>
</dbReference>
<evidence type="ECO:0000256" key="4">
    <source>
        <dbReference type="ARBA" id="ARBA00022857"/>
    </source>
</evidence>
<feature type="domain" description="YjeF C-terminal" evidence="9">
    <location>
        <begin position="31"/>
        <end position="319"/>
    </location>
</feature>
<reference evidence="11" key="1">
    <citation type="submission" date="2025-08" db="UniProtKB">
        <authorList>
            <consortium name="RefSeq"/>
        </authorList>
    </citation>
    <scope>IDENTIFICATION</scope>
</reference>
<name>A0A7E5WAW3_TRINI</name>
<keyword evidence="1 8" id="KW-0597">Phosphoprotein</keyword>
<gene>
    <name evidence="11" type="primary">LOC113500667</name>
</gene>
<keyword evidence="5 8" id="KW-0520">NAD</keyword>
<evidence type="ECO:0000256" key="7">
    <source>
        <dbReference type="ARBA" id="ARBA00047472"/>
    </source>
</evidence>
<protein>
    <recommendedName>
        <fullName evidence="8">ATP-dependent (S)-NAD(P)H-hydrate dehydratase</fullName>
        <ecNumber evidence="8">4.2.1.93</ecNumber>
    </recommendedName>
    <alternativeName>
        <fullName evidence="8">ATP-dependent NAD(P)HX dehydratase</fullName>
    </alternativeName>
</protein>
<dbReference type="GeneID" id="113500667"/>
<dbReference type="FunCoup" id="A0A7E5WAW3">
    <property type="interactions" value="278"/>
</dbReference>
<evidence type="ECO:0000256" key="6">
    <source>
        <dbReference type="ARBA" id="ARBA00023239"/>
    </source>
</evidence>
<evidence type="ECO:0000256" key="3">
    <source>
        <dbReference type="ARBA" id="ARBA00022840"/>
    </source>
</evidence>
<comment type="similarity">
    <text evidence="8">Belongs to the NnrD/CARKD family.</text>
</comment>
<sequence length="322" mass="35417">MLLSRTLTKLKYSNFRFVSCSQNSKMDDQSKMKIIKSCIPPLDNSNYKGQAGRIGVVGGSLEYTGAPYFAGISALRVGADLTHIFCTVNAATVIKSFSPELIVHPLLDWPNAVPEISQWFDRLHAVVIGPGLGRQKETFHVVTELIEVIREKRIPLVIDADGLFLITEKPHLLKEFMSPVILTPNKVEFDRLCNKTNGPSGLTQLGKYVTVLKKGEIDEVFSGDADAQWKSNPTGSGRRCGGQGDLLSGAIATFLNWTLANQNKIEAGNNDKCLMASSLSCYAACHLIRLCNKKAFAEKGRSMVASDMIDYIHPSFEELFGQ</sequence>
<feature type="binding site" evidence="8">
    <location>
        <begin position="235"/>
        <end position="244"/>
    </location>
    <ligand>
        <name>ATP</name>
        <dbReference type="ChEBI" id="CHEBI:30616"/>
    </ligand>
</feature>
<dbReference type="GO" id="GO:0046496">
    <property type="term" value="P:nicotinamide nucleotide metabolic process"/>
    <property type="evidence" value="ECO:0007669"/>
    <property type="project" value="UniProtKB-UniRule"/>
</dbReference>
<keyword evidence="2 8" id="KW-0547">Nucleotide-binding</keyword>
<dbReference type="PROSITE" id="PS51383">
    <property type="entry name" value="YJEF_C_3"/>
    <property type="match status" value="1"/>
</dbReference>
<proteinExistence type="inferred from homology"/>
<feature type="binding site" evidence="8">
    <location>
        <position position="131"/>
    </location>
    <ligand>
        <name>(6S)-NADPHX</name>
        <dbReference type="ChEBI" id="CHEBI:64076"/>
    </ligand>
</feature>
<evidence type="ECO:0000259" key="9">
    <source>
        <dbReference type="PROSITE" id="PS51383"/>
    </source>
</evidence>
<dbReference type="KEGG" id="tnl:113500667"/>
<comment type="function">
    <text evidence="8">Catalyzes the dehydration of the S-form of NAD(P)HX at the expense of ATP, which is converted to ADP. Together with NAD(P)HX epimerase, which catalyzes the epimerization of the S- and R-forms, the enzyme allows the repair of both epimers of NAD(P)HX, a damaged form of NAD(P)H that is a result of enzymatic or heat-dependent hydration.</text>
</comment>
<dbReference type="Pfam" id="PF01256">
    <property type="entry name" value="Carb_kinase"/>
    <property type="match status" value="1"/>
</dbReference>
<dbReference type="EC" id="4.2.1.93" evidence="8"/>
<dbReference type="HAMAP" id="MF_01965">
    <property type="entry name" value="NADHX_dehydratase"/>
    <property type="match status" value="1"/>
</dbReference>
<keyword evidence="3 8" id="KW-0067">ATP-binding</keyword>
<evidence type="ECO:0000256" key="1">
    <source>
        <dbReference type="ARBA" id="ARBA00022553"/>
    </source>
</evidence>
<dbReference type="PANTHER" id="PTHR12592:SF0">
    <property type="entry name" value="ATP-DEPENDENT (S)-NAD(P)H-HYDRATE DEHYDRATASE"/>
    <property type="match status" value="1"/>
</dbReference>
<dbReference type="PANTHER" id="PTHR12592">
    <property type="entry name" value="ATP-DEPENDENT (S)-NAD(P)H-HYDRATE DEHYDRATASE FAMILY MEMBER"/>
    <property type="match status" value="1"/>
</dbReference>